<feature type="compositionally biased region" description="Polar residues" evidence="1">
    <location>
        <begin position="130"/>
        <end position="177"/>
    </location>
</feature>
<feature type="compositionally biased region" description="Polar residues" evidence="1">
    <location>
        <begin position="73"/>
        <end position="84"/>
    </location>
</feature>
<proteinExistence type="predicted"/>
<sequence length="962" mass="107016">MAQHLVPIQRPGRLPYNVRLHCPLVLEVMRLLRPDHGLHRASKEMLVDNQVVSMPCNRLDLPPTVRGHAPRLSTDSQGSSSSARQPAHQHSGAAGSQHQVSAPVGAWSPAAGANPSFRPPTVRGHAPRLSTDSQGSSSSARQPAHQHSSTSGAQGLSIGPQGSTPKPPQTSTRSTATAPPGQQLRPPSAVSKPPVQQPQHQSQPQQQPTRPTAAPDQGPSARQAHQAQDSRPGHAQTHALVVTSAWQYDDTAEYVTEAEMRYSIPEECKVMGVVQFEKGNEGYHQATDSTGKWCKAVFKRGKFKLYVLIPTERVMTGALSKTIEQRLDESKEVKLQPFTTVTGGTPLVRFIRSFWSGMRAQWSTLNQLAVPEAKLNTMFSDKNFESNINAITSSFTTAVRRSIEHGKITAASLVQLPKVTGEWPPRGTKCIYLRVYTHLDPEHSDIEDYAAYSGQSFQIQGRDVEHRTATEQSPPGHPHYSRAKASPKQHRHMIPIMLFDPSVSNTLIDMAEETAIVVFNCVHGLGYTDTVPLTQKLNILKRMIATQARQACSWPKLGGRGCNVLSPISGLGARPVYGVSTPAAFPGDRGRTTYRRAAVARPNRTHSGHFVTMELRRDGVGTVYSFSPTSERFNRTYSRVKVPGYIVWEIMHDGRPHETPWIRCPRVGTFKNFDQPSRLGVRFEWFEESTKKWQSVTIQQKMYRGTFANGVDIEDEYAALKPWHNANDVIRALEGITYSNPSGDFPATVSFGKADVLMLESNHLHQTAGWVQRKGRIEPIPERASFQYNAEMLDEYLDGPGSDTIVCLTSAPQSDEFWARKPENWEGPRSGGNIPQKCDFTMYMTSRTMRGRLTYQPIPPNAQNRYCSCQHCMFLNRPCTFTSPFFRRVHWGVGPPYLDTSHGPALALYPTGPHRHLSFYQTEGTEFQEVDAPFGSKEFLQTALELADDLEIQGEEPDPEDE</sequence>
<feature type="compositionally biased region" description="Low complexity" evidence="1">
    <location>
        <begin position="193"/>
        <end position="217"/>
    </location>
</feature>
<gene>
    <name evidence="2" type="ORF">CRHIZ90672A_00019121</name>
</gene>
<dbReference type="EMBL" id="CABFNQ020000493">
    <property type="protein sequence ID" value="CAH0017154.1"/>
    <property type="molecule type" value="Genomic_DNA"/>
</dbReference>
<comment type="caution">
    <text evidence="2">The sequence shown here is derived from an EMBL/GenBank/DDBJ whole genome shotgun (WGS) entry which is preliminary data.</text>
</comment>
<reference evidence="2" key="1">
    <citation type="submission" date="2021-10" db="EMBL/GenBank/DDBJ databases">
        <authorList>
            <person name="Piombo E."/>
        </authorList>
    </citation>
    <scope>NUCLEOTIDE SEQUENCE</scope>
</reference>
<feature type="region of interest" description="Disordered" evidence="1">
    <location>
        <begin position="58"/>
        <end position="235"/>
    </location>
</feature>
<protein>
    <submittedName>
        <fullName evidence="2">Uncharacterized protein</fullName>
    </submittedName>
</protein>
<dbReference type="AlphaFoldDB" id="A0A9N9YGQ6"/>
<dbReference type="OrthoDB" id="5154081at2759"/>
<name>A0A9N9YGQ6_9HYPO</name>
<feature type="region of interest" description="Disordered" evidence="1">
    <location>
        <begin position="464"/>
        <end position="486"/>
    </location>
</feature>
<keyword evidence="3" id="KW-1185">Reference proteome</keyword>
<dbReference type="Proteomes" id="UP000696573">
    <property type="component" value="Unassembled WGS sequence"/>
</dbReference>
<evidence type="ECO:0000313" key="2">
    <source>
        <dbReference type="EMBL" id="CAH0017154.1"/>
    </source>
</evidence>
<evidence type="ECO:0000313" key="3">
    <source>
        <dbReference type="Proteomes" id="UP000696573"/>
    </source>
</evidence>
<evidence type="ECO:0000256" key="1">
    <source>
        <dbReference type="SAM" id="MobiDB-lite"/>
    </source>
</evidence>
<organism evidence="2 3">
    <name type="scientific">Clonostachys rhizophaga</name>
    <dbReference type="NCBI Taxonomy" id="160324"/>
    <lineage>
        <taxon>Eukaryota</taxon>
        <taxon>Fungi</taxon>
        <taxon>Dikarya</taxon>
        <taxon>Ascomycota</taxon>
        <taxon>Pezizomycotina</taxon>
        <taxon>Sordariomycetes</taxon>
        <taxon>Hypocreomycetidae</taxon>
        <taxon>Hypocreales</taxon>
        <taxon>Bionectriaceae</taxon>
        <taxon>Clonostachys</taxon>
    </lineage>
</organism>
<accession>A0A9N9YGQ6</accession>